<evidence type="ECO:0000256" key="12">
    <source>
        <dbReference type="ARBA" id="ARBA00039702"/>
    </source>
</evidence>
<feature type="transmembrane region" description="Helical" evidence="14">
    <location>
        <begin position="422"/>
        <end position="439"/>
    </location>
</feature>
<feature type="transmembrane region" description="Helical" evidence="14">
    <location>
        <begin position="42"/>
        <end position="67"/>
    </location>
</feature>
<evidence type="ECO:0000256" key="9">
    <source>
        <dbReference type="ARBA" id="ARBA00023136"/>
    </source>
</evidence>
<feature type="transmembrane region" description="Helical" evidence="14">
    <location>
        <begin position="157"/>
        <end position="176"/>
    </location>
</feature>
<dbReference type="InterPro" id="IPR004703">
    <property type="entry name" value="PTS_sugar-sp_permease"/>
</dbReference>
<reference evidence="15 16" key="1">
    <citation type="submission" date="2020-04" db="EMBL/GenBank/DDBJ databases">
        <title>MicrobeNet Type strains.</title>
        <authorList>
            <person name="Nicholson A.C."/>
        </authorList>
    </citation>
    <scope>NUCLEOTIDE SEQUENCE [LARGE SCALE GENOMIC DNA]</scope>
    <source>
        <strain evidence="15 16">DSM 44113</strain>
    </source>
</reference>
<comment type="subunit">
    <text evidence="2">Homodimer.</text>
</comment>
<keyword evidence="9 14" id="KW-0472">Membrane</keyword>
<dbReference type="Pfam" id="PF03611">
    <property type="entry name" value="EIIC-GAT"/>
    <property type="match status" value="1"/>
</dbReference>
<feature type="transmembrane region" description="Helical" evidence="14">
    <location>
        <begin position="355"/>
        <end position="375"/>
    </location>
</feature>
<feature type="transmembrane region" description="Helical" evidence="14">
    <location>
        <begin position="237"/>
        <end position="256"/>
    </location>
</feature>
<evidence type="ECO:0000256" key="4">
    <source>
        <dbReference type="ARBA" id="ARBA00022475"/>
    </source>
</evidence>
<comment type="subcellular location">
    <subcellularLocation>
        <location evidence="1">Cell membrane</location>
        <topology evidence="1">Multi-pass membrane protein</topology>
    </subcellularLocation>
</comment>
<dbReference type="EMBL" id="JAAXOQ010000041">
    <property type="protein sequence ID" value="NKY20725.1"/>
    <property type="molecule type" value="Genomic_DNA"/>
</dbReference>
<evidence type="ECO:0000256" key="7">
    <source>
        <dbReference type="ARBA" id="ARBA00022692"/>
    </source>
</evidence>
<gene>
    <name evidence="15" type="ORF">HF999_20420</name>
</gene>
<feature type="transmembrane region" description="Helical" evidence="14">
    <location>
        <begin position="329"/>
        <end position="349"/>
    </location>
</feature>
<keyword evidence="8 14" id="KW-1133">Transmembrane helix</keyword>
<protein>
    <recommendedName>
        <fullName evidence="12">Ascorbate-specific PTS system EIIC component</fullName>
    </recommendedName>
    <alternativeName>
        <fullName evidence="13">Ascorbate-specific permease IIC component UlaA</fullName>
    </alternativeName>
</protein>
<evidence type="ECO:0000256" key="14">
    <source>
        <dbReference type="SAM" id="Phobius"/>
    </source>
</evidence>
<dbReference type="InterPro" id="IPR051562">
    <property type="entry name" value="Ascorbate-PTS_EIIC"/>
</dbReference>
<evidence type="ECO:0000256" key="10">
    <source>
        <dbReference type="ARBA" id="ARBA00037387"/>
    </source>
</evidence>
<feature type="transmembrane region" description="Helical" evidence="14">
    <location>
        <begin position="268"/>
        <end position="294"/>
    </location>
</feature>
<keyword evidence="3" id="KW-0813">Transport</keyword>
<dbReference type="AlphaFoldDB" id="A0A846X825"/>
<feature type="transmembrane region" description="Helical" evidence="14">
    <location>
        <begin position="103"/>
        <end position="121"/>
    </location>
</feature>
<keyword evidence="5" id="KW-0762">Sugar transport</keyword>
<keyword evidence="7 14" id="KW-0812">Transmembrane</keyword>
<keyword evidence="4" id="KW-1003">Cell membrane</keyword>
<evidence type="ECO:0000256" key="11">
    <source>
        <dbReference type="ARBA" id="ARBA00038218"/>
    </source>
</evidence>
<dbReference type="GO" id="GO:0009401">
    <property type="term" value="P:phosphoenolpyruvate-dependent sugar phosphotransferase system"/>
    <property type="evidence" value="ECO:0007669"/>
    <property type="project" value="UniProtKB-KW"/>
</dbReference>
<accession>A0A846X825</accession>
<comment type="similarity">
    <text evidence="11">Belongs to the UlaA family.</text>
</comment>
<dbReference type="PANTHER" id="PTHR33843">
    <property type="entry name" value="ASCORBATE-SPECIFIC PTS SYSTEM EIIC COMPONENT"/>
    <property type="match status" value="1"/>
</dbReference>
<organism evidence="15 16">
    <name type="scientific">Tsukamurella spumae</name>
    <dbReference type="NCBI Taxonomy" id="44753"/>
    <lineage>
        <taxon>Bacteria</taxon>
        <taxon>Bacillati</taxon>
        <taxon>Actinomycetota</taxon>
        <taxon>Actinomycetes</taxon>
        <taxon>Mycobacteriales</taxon>
        <taxon>Tsukamurellaceae</taxon>
        <taxon>Tsukamurella</taxon>
    </lineage>
</organism>
<feature type="transmembrane region" description="Helical" evidence="14">
    <location>
        <begin position="12"/>
        <end position="30"/>
    </location>
</feature>
<evidence type="ECO:0000313" key="15">
    <source>
        <dbReference type="EMBL" id="NKY20725.1"/>
    </source>
</evidence>
<dbReference type="Proteomes" id="UP000582646">
    <property type="component" value="Unassembled WGS sequence"/>
</dbReference>
<dbReference type="GO" id="GO:0005886">
    <property type="term" value="C:plasma membrane"/>
    <property type="evidence" value="ECO:0007669"/>
    <property type="project" value="UniProtKB-SubCell"/>
</dbReference>
<keyword evidence="6" id="KW-0598">Phosphotransferase system</keyword>
<comment type="caution">
    <text evidence="15">The sequence shown here is derived from an EMBL/GenBank/DDBJ whole genome shotgun (WGS) entry which is preliminary data.</text>
</comment>
<evidence type="ECO:0000256" key="3">
    <source>
        <dbReference type="ARBA" id="ARBA00022448"/>
    </source>
</evidence>
<proteinExistence type="inferred from homology"/>
<feature type="transmembrane region" description="Helical" evidence="14">
    <location>
        <begin position="133"/>
        <end position="151"/>
    </location>
</feature>
<keyword evidence="16" id="KW-1185">Reference proteome</keyword>
<sequence length="440" mass="46506">MKDVFDFILFQLLDKAPIFLGLVALIGLLLQRKKTADVVDGTIKTVIGLITITLGSGALMASLGPILQKLNSVSGVDGVVPANEAAFGQAMSITQAIDTVGNIANSVSLVFIIGFGLHLLLVRIVPFESCKNVYLTVHIQLFLSTFMVVSLPGALHVRGWALVLVGAALCAVYWTFSPAITRRLARSFVGDDLTLGHHQQVGAALAAGVATVAGNKEQDAEEMKLPPSLGMFRDTTISLAVLMPLVFLGVGLAVGRDEISKLSGSTNWIVWLVLQGATFTAGVVVLLFGVRMFIGSIVPAFKGIADRILPQAVPALDAPAFYPYSPTGAMLGFLASIAGALVVMVATIVFHASVIVFPSPIIMFFDGCTMGVFGNKFGGYRGALAAGFITSIVSHAGIILLYPMMGPLHGTGLMFSNIDFTLVWLPVLYLFKLATAIFGF</sequence>
<comment type="function">
    <text evidence="10">The phosphoenolpyruvate-dependent sugar phosphotransferase system (sugar PTS), a major carbohydrate active transport system, catalyzes the phosphorylation of incoming sugar substrates concomitantly with their translocation across the cell membrane. The enzyme II UlaABC PTS system is involved in ascorbate transport.</text>
</comment>
<evidence type="ECO:0000256" key="1">
    <source>
        <dbReference type="ARBA" id="ARBA00004651"/>
    </source>
</evidence>
<evidence type="ECO:0000256" key="5">
    <source>
        <dbReference type="ARBA" id="ARBA00022597"/>
    </source>
</evidence>
<evidence type="ECO:0000256" key="6">
    <source>
        <dbReference type="ARBA" id="ARBA00022683"/>
    </source>
</evidence>
<dbReference type="RefSeq" id="WP_168547650.1">
    <property type="nucleotide sequence ID" value="NZ_BAAAKS010000042.1"/>
</dbReference>
<evidence type="ECO:0000256" key="8">
    <source>
        <dbReference type="ARBA" id="ARBA00022989"/>
    </source>
</evidence>
<evidence type="ECO:0000313" key="16">
    <source>
        <dbReference type="Proteomes" id="UP000582646"/>
    </source>
</evidence>
<evidence type="ECO:0000256" key="2">
    <source>
        <dbReference type="ARBA" id="ARBA00011738"/>
    </source>
</evidence>
<evidence type="ECO:0000256" key="13">
    <source>
        <dbReference type="ARBA" id="ARBA00042859"/>
    </source>
</evidence>
<feature type="transmembrane region" description="Helical" evidence="14">
    <location>
        <begin position="382"/>
        <end position="402"/>
    </location>
</feature>
<dbReference type="PANTHER" id="PTHR33843:SF4">
    <property type="entry name" value="ASCORBATE-SPECIFIC PTS SYSTEM EIIC COMPONENT"/>
    <property type="match status" value="1"/>
</dbReference>
<name>A0A846X825_9ACTN</name>